<evidence type="ECO:0000256" key="1">
    <source>
        <dbReference type="ARBA" id="ARBA00004873"/>
    </source>
</evidence>
<keyword evidence="4" id="KW-0315">Glutamine amidotransferase</keyword>
<dbReference type="Pfam" id="PF00117">
    <property type="entry name" value="GATase"/>
    <property type="match status" value="1"/>
</dbReference>
<dbReference type="PANTHER" id="PTHR43418:SF4">
    <property type="entry name" value="MULTIFUNCTIONAL TRYPTOPHAN BIOSYNTHESIS PROTEIN"/>
    <property type="match status" value="1"/>
</dbReference>
<sequence>INMSFNGQGIQLFPNNHTPFEFESKDISSLRTLIIDNYDSYTFNLLQLWGGETNNENVVVIRNDQFSWNDFKENILPYFDNIIISPGPGSPVTPSDFGICTKVLEELDLPILGVCLGHQGIGARFGGQLTNAKTIMHGRLSLVYHEETFDSMSLYYGIPNPFWAVRYHSLVVDNKGLPPELIISAWCSDENGSITPPFKESSTIMGLNHISKPIYGLQFHPEA</sequence>
<dbReference type="AlphaFoldDB" id="A0A9N9F6X5"/>
<dbReference type="PANTHER" id="PTHR43418">
    <property type="entry name" value="MULTIFUNCTIONAL TRYPTOPHAN BIOSYNTHESIS PROTEIN-RELATED"/>
    <property type="match status" value="1"/>
</dbReference>
<dbReference type="GO" id="GO:0005829">
    <property type="term" value="C:cytosol"/>
    <property type="evidence" value="ECO:0007669"/>
    <property type="project" value="TreeGrafter"/>
</dbReference>
<keyword evidence="3" id="KW-0057">Aromatic amino acid biosynthesis</keyword>
<evidence type="ECO:0000256" key="4">
    <source>
        <dbReference type="ARBA" id="ARBA00022962"/>
    </source>
</evidence>
<dbReference type="CDD" id="cd01743">
    <property type="entry name" value="GATase1_Anthranilate_Synthase"/>
    <property type="match status" value="1"/>
</dbReference>
<dbReference type="GO" id="GO:0000162">
    <property type="term" value="P:L-tryptophan biosynthetic process"/>
    <property type="evidence" value="ECO:0007669"/>
    <property type="project" value="UniProtKB-KW"/>
</dbReference>
<dbReference type="InterPro" id="IPR017926">
    <property type="entry name" value="GATASE"/>
</dbReference>
<evidence type="ECO:0000313" key="7">
    <source>
        <dbReference type="Proteomes" id="UP000789375"/>
    </source>
</evidence>
<protein>
    <recommendedName>
        <fullName evidence="2">anthranilate synthase</fullName>
        <ecNumber evidence="2">4.1.3.27</ecNumber>
    </recommendedName>
</protein>
<dbReference type="PRINTS" id="PR00099">
    <property type="entry name" value="CPSGATASE"/>
</dbReference>
<dbReference type="PRINTS" id="PR00096">
    <property type="entry name" value="GATASE"/>
</dbReference>
<dbReference type="GO" id="GO:0004049">
    <property type="term" value="F:anthranilate synthase activity"/>
    <property type="evidence" value="ECO:0007669"/>
    <property type="project" value="UniProtKB-EC"/>
</dbReference>
<name>A0A9N9F6X5_FUNMO</name>
<evidence type="ECO:0000256" key="2">
    <source>
        <dbReference type="ARBA" id="ARBA00012266"/>
    </source>
</evidence>
<accession>A0A9N9F6X5</accession>
<dbReference type="InterPro" id="IPR006221">
    <property type="entry name" value="TrpG/PapA_dom"/>
</dbReference>
<dbReference type="InterPro" id="IPR050472">
    <property type="entry name" value="Anth_synth/Amidotransfase"/>
</dbReference>
<comment type="pathway">
    <text evidence="1">Amino-acid biosynthesis; L-tryptophan biosynthesis; L-tryptophan from chorismate: step 1/5.</text>
</comment>
<dbReference type="Proteomes" id="UP000789375">
    <property type="component" value="Unassembled WGS sequence"/>
</dbReference>
<dbReference type="Gene3D" id="3.40.50.880">
    <property type="match status" value="1"/>
</dbReference>
<dbReference type="SUPFAM" id="SSF52317">
    <property type="entry name" value="Class I glutamine amidotransferase-like"/>
    <property type="match status" value="1"/>
</dbReference>
<evidence type="ECO:0000259" key="5">
    <source>
        <dbReference type="Pfam" id="PF00117"/>
    </source>
</evidence>
<dbReference type="PRINTS" id="PR00097">
    <property type="entry name" value="ANTSNTHASEII"/>
</dbReference>
<proteinExistence type="predicted"/>
<dbReference type="EC" id="4.1.3.27" evidence="2"/>
<keyword evidence="3" id="KW-0028">Amino-acid biosynthesis</keyword>
<keyword evidence="7" id="KW-1185">Reference proteome</keyword>
<gene>
    <name evidence="6" type="ORF">FMOSSE_LOCUS4662</name>
</gene>
<organism evidence="6 7">
    <name type="scientific">Funneliformis mosseae</name>
    <name type="common">Endomycorrhizal fungus</name>
    <name type="synonym">Glomus mosseae</name>
    <dbReference type="NCBI Taxonomy" id="27381"/>
    <lineage>
        <taxon>Eukaryota</taxon>
        <taxon>Fungi</taxon>
        <taxon>Fungi incertae sedis</taxon>
        <taxon>Mucoromycota</taxon>
        <taxon>Glomeromycotina</taxon>
        <taxon>Glomeromycetes</taxon>
        <taxon>Glomerales</taxon>
        <taxon>Glomeraceae</taxon>
        <taxon>Funneliformis</taxon>
    </lineage>
</organism>
<dbReference type="EMBL" id="CAJVPP010000802">
    <property type="protein sequence ID" value="CAG8513474.1"/>
    <property type="molecule type" value="Genomic_DNA"/>
</dbReference>
<keyword evidence="3" id="KW-0822">Tryptophan biosynthesis</keyword>
<dbReference type="PROSITE" id="PS51273">
    <property type="entry name" value="GATASE_TYPE_1"/>
    <property type="match status" value="1"/>
</dbReference>
<evidence type="ECO:0000313" key="6">
    <source>
        <dbReference type="EMBL" id="CAG8513474.1"/>
    </source>
</evidence>
<feature type="non-terminal residue" evidence="6">
    <location>
        <position position="223"/>
    </location>
</feature>
<comment type="caution">
    <text evidence="6">The sequence shown here is derived from an EMBL/GenBank/DDBJ whole genome shotgun (WGS) entry which is preliminary data.</text>
</comment>
<evidence type="ECO:0000256" key="3">
    <source>
        <dbReference type="ARBA" id="ARBA00022822"/>
    </source>
</evidence>
<feature type="domain" description="Glutamine amidotransferase" evidence="5">
    <location>
        <begin position="33"/>
        <end position="223"/>
    </location>
</feature>
<reference evidence="6" key="1">
    <citation type="submission" date="2021-06" db="EMBL/GenBank/DDBJ databases">
        <authorList>
            <person name="Kallberg Y."/>
            <person name="Tangrot J."/>
            <person name="Rosling A."/>
        </authorList>
    </citation>
    <scope>NUCLEOTIDE SEQUENCE</scope>
    <source>
        <strain evidence="6">87-6 pot B 2015</strain>
    </source>
</reference>
<dbReference type="InterPro" id="IPR029062">
    <property type="entry name" value="Class_I_gatase-like"/>
</dbReference>
<dbReference type="NCBIfam" id="TIGR00566">
    <property type="entry name" value="trpG_papA"/>
    <property type="match status" value="1"/>
</dbReference>